<accession>A0ABS3AWR1</accession>
<evidence type="ECO:0000313" key="2">
    <source>
        <dbReference type="Proteomes" id="UP000765003"/>
    </source>
</evidence>
<gene>
    <name evidence="1" type="ORF">JYT19_00565</name>
</gene>
<sequence>MSNFHPTLNKAAIRWAEETILMLKVVLKKELANKNIDEAAQFAVKVAYSSICRPGWPGYLLSIELKKEFKKELSSYATVLSYEKNFALIDGFAVKAVSTAMSKIPKNHLMGYLNQGRGTQIQTKTIEGFLLNELKEIDDAKIAAKRAFYKFKKSQGMLKKHYINTNSLRNDPLSSILSIPKSANVEIPKYDIRVHLLASMNSSFGNLLRKAAPFAETNMRRILGNELYNKGKPVGFADKNERTLLIEVKSPGHAQLMSFRKTEILQKLKKSKNFQSILDIRFTVSKPKEGE</sequence>
<dbReference type="Proteomes" id="UP000765003">
    <property type="component" value="Unassembled WGS sequence"/>
</dbReference>
<dbReference type="EMBL" id="JAFITA010000005">
    <property type="protein sequence ID" value="MBN4077384.1"/>
    <property type="molecule type" value="Genomic_DNA"/>
</dbReference>
<reference evidence="1" key="1">
    <citation type="submission" date="2021-02" db="EMBL/GenBank/DDBJ databases">
        <title>Activity-based single-cell genomes from oceanic crustal fluid captures similar information to metagenomic and metatranscriptomic surveys with orders of magnitude less sampling.</title>
        <authorList>
            <person name="D'Angelo T.S."/>
            <person name="Orcutt B.N."/>
        </authorList>
    </citation>
    <scope>NUCLEOTIDE SEQUENCE [LARGE SCALE GENOMIC DNA]</scope>
    <source>
        <strain evidence="1">AH-315-E05</strain>
    </source>
</reference>
<evidence type="ECO:0000313" key="1">
    <source>
        <dbReference type="EMBL" id="MBN4077384.1"/>
    </source>
</evidence>
<name>A0ABS3AWR1_9FIRM</name>
<proteinExistence type="predicted"/>
<keyword evidence="2" id="KW-1185">Reference proteome</keyword>
<dbReference type="Pfam" id="PF05258">
    <property type="entry name" value="DciA"/>
    <property type="match status" value="1"/>
</dbReference>
<dbReference type="InterPro" id="IPR007922">
    <property type="entry name" value="DciA-like"/>
</dbReference>
<organism evidence="1 2">
    <name type="scientific">Sulfobacillus acidophilus</name>
    <dbReference type="NCBI Taxonomy" id="53633"/>
    <lineage>
        <taxon>Bacteria</taxon>
        <taxon>Bacillati</taxon>
        <taxon>Bacillota</taxon>
        <taxon>Clostridia</taxon>
        <taxon>Eubacteriales</taxon>
        <taxon>Clostridiales Family XVII. Incertae Sedis</taxon>
        <taxon>Sulfobacillus</taxon>
    </lineage>
</organism>
<comment type="caution">
    <text evidence="1">The sequence shown here is derived from an EMBL/GenBank/DDBJ whole genome shotgun (WGS) entry which is preliminary data.</text>
</comment>
<protein>
    <submittedName>
        <fullName evidence="1">DUF721 domain-containing protein</fullName>
    </submittedName>
</protein>